<protein>
    <submittedName>
        <fullName evidence="7">Superfamily II DNA or RNA helicase</fullName>
    </submittedName>
</protein>
<dbReference type="InterPro" id="IPR050615">
    <property type="entry name" value="ATP-dep_DNA_Helicase"/>
</dbReference>
<dbReference type="Proteomes" id="UP000248326">
    <property type="component" value="Unassembled WGS sequence"/>
</dbReference>
<evidence type="ECO:0000313" key="8">
    <source>
        <dbReference type="Proteomes" id="UP000248326"/>
    </source>
</evidence>
<dbReference type="PROSITE" id="PS51194">
    <property type="entry name" value="HELICASE_CTER"/>
    <property type="match status" value="1"/>
</dbReference>
<gene>
    <name evidence="7" type="ORF">DES52_11338</name>
</gene>
<feature type="domain" description="Helicase C-terminal" evidence="6">
    <location>
        <begin position="293"/>
        <end position="467"/>
    </location>
</feature>
<dbReference type="InterPro" id="IPR003615">
    <property type="entry name" value="HNH_nuc"/>
</dbReference>
<dbReference type="SMART" id="SM00507">
    <property type="entry name" value="HNHc"/>
    <property type="match status" value="1"/>
</dbReference>
<organism evidence="7 8">
    <name type="scientific">Deinococcus yavapaiensis KR-236</name>
    <dbReference type="NCBI Taxonomy" id="694435"/>
    <lineage>
        <taxon>Bacteria</taxon>
        <taxon>Thermotogati</taxon>
        <taxon>Deinococcota</taxon>
        <taxon>Deinococci</taxon>
        <taxon>Deinococcales</taxon>
        <taxon>Deinococcaceae</taxon>
        <taxon>Deinococcus</taxon>
    </lineage>
</organism>
<dbReference type="GO" id="GO:0004519">
    <property type="term" value="F:endonuclease activity"/>
    <property type="evidence" value="ECO:0007669"/>
    <property type="project" value="InterPro"/>
</dbReference>
<evidence type="ECO:0000256" key="3">
    <source>
        <dbReference type="ARBA" id="ARBA00022806"/>
    </source>
</evidence>
<evidence type="ECO:0000313" key="7">
    <source>
        <dbReference type="EMBL" id="PYE51992.1"/>
    </source>
</evidence>
<dbReference type="RefSeq" id="WP_170131088.1">
    <property type="nucleotide sequence ID" value="NZ_QJSX01000013.1"/>
</dbReference>
<dbReference type="Pfam" id="PF04851">
    <property type="entry name" value="ResIII"/>
    <property type="match status" value="1"/>
</dbReference>
<proteinExistence type="predicted"/>
<accession>A0A318S8N2</accession>
<keyword evidence="4" id="KW-0067">ATP-binding</keyword>
<evidence type="ECO:0000256" key="4">
    <source>
        <dbReference type="ARBA" id="ARBA00022840"/>
    </source>
</evidence>
<dbReference type="GO" id="GO:0004386">
    <property type="term" value="F:helicase activity"/>
    <property type="evidence" value="ECO:0007669"/>
    <property type="project" value="UniProtKB-KW"/>
</dbReference>
<reference evidence="7 8" key="1">
    <citation type="submission" date="2018-06" db="EMBL/GenBank/DDBJ databases">
        <title>Genomic Encyclopedia of Type Strains, Phase IV (KMG-IV): sequencing the most valuable type-strain genomes for metagenomic binning, comparative biology and taxonomic classification.</title>
        <authorList>
            <person name="Goeker M."/>
        </authorList>
    </citation>
    <scope>NUCLEOTIDE SEQUENCE [LARGE SCALE GENOMIC DNA]</scope>
    <source>
        <strain evidence="7 8">DSM 18048</strain>
    </source>
</reference>
<dbReference type="InterPro" id="IPR006935">
    <property type="entry name" value="Helicase/UvrB_N"/>
</dbReference>
<dbReference type="EMBL" id="QJSX01000013">
    <property type="protein sequence ID" value="PYE51992.1"/>
    <property type="molecule type" value="Genomic_DNA"/>
</dbReference>
<feature type="domain" description="Helicase ATP-binding" evidence="5">
    <location>
        <begin position="42"/>
        <end position="229"/>
    </location>
</feature>
<evidence type="ECO:0000256" key="1">
    <source>
        <dbReference type="ARBA" id="ARBA00022741"/>
    </source>
</evidence>
<dbReference type="InterPro" id="IPR027417">
    <property type="entry name" value="P-loop_NTPase"/>
</dbReference>
<keyword evidence="2" id="KW-0378">Hydrolase</keyword>
<dbReference type="PANTHER" id="PTHR11274">
    <property type="entry name" value="RAD25/XP-B DNA REPAIR HELICASE"/>
    <property type="match status" value="1"/>
</dbReference>
<dbReference type="InterPro" id="IPR002711">
    <property type="entry name" value="HNH"/>
</dbReference>
<dbReference type="Pfam" id="PF01844">
    <property type="entry name" value="HNH"/>
    <property type="match status" value="1"/>
</dbReference>
<dbReference type="GO" id="GO:0005524">
    <property type="term" value="F:ATP binding"/>
    <property type="evidence" value="ECO:0007669"/>
    <property type="project" value="UniProtKB-KW"/>
</dbReference>
<name>A0A318S8N2_9DEIO</name>
<dbReference type="Gene3D" id="3.40.50.300">
    <property type="entry name" value="P-loop containing nucleotide triphosphate hydrolases"/>
    <property type="match status" value="2"/>
</dbReference>
<dbReference type="GO" id="GO:0003677">
    <property type="term" value="F:DNA binding"/>
    <property type="evidence" value="ECO:0007669"/>
    <property type="project" value="InterPro"/>
</dbReference>
<comment type="caution">
    <text evidence="7">The sequence shown here is derived from an EMBL/GenBank/DDBJ whole genome shotgun (WGS) entry which is preliminary data.</text>
</comment>
<dbReference type="PANTHER" id="PTHR11274:SF0">
    <property type="entry name" value="GENERAL TRANSCRIPTION AND DNA REPAIR FACTOR IIH HELICASE SUBUNIT XPB"/>
    <property type="match status" value="1"/>
</dbReference>
<dbReference type="SMART" id="SM00487">
    <property type="entry name" value="DEXDc"/>
    <property type="match status" value="1"/>
</dbReference>
<dbReference type="GO" id="GO:0008270">
    <property type="term" value="F:zinc ion binding"/>
    <property type="evidence" value="ECO:0007669"/>
    <property type="project" value="InterPro"/>
</dbReference>
<dbReference type="GO" id="GO:0016787">
    <property type="term" value="F:hydrolase activity"/>
    <property type="evidence" value="ECO:0007669"/>
    <property type="project" value="UniProtKB-KW"/>
</dbReference>
<dbReference type="SUPFAM" id="SSF52540">
    <property type="entry name" value="P-loop containing nucleoside triphosphate hydrolases"/>
    <property type="match status" value="1"/>
</dbReference>
<evidence type="ECO:0000259" key="5">
    <source>
        <dbReference type="PROSITE" id="PS51192"/>
    </source>
</evidence>
<dbReference type="InterPro" id="IPR001650">
    <property type="entry name" value="Helicase_C-like"/>
</dbReference>
<evidence type="ECO:0000259" key="6">
    <source>
        <dbReference type="PROSITE" id="PS51194"/>
    </source>
</evidence>
<sequence>MTHSLSNTFYREYDLTRARARASPKEPAAHQREALGKLRAWFDAPHTLKGGMLVLPTGGGKTFTATRFLSSVALSKGYKVLWLAHTHHLLEQAFYSFGPPPGRDADGYEVGHVTGKAQLRVRVVSGTLGHGRAHDVKGKDDVVIATLQTIARAYGDARLRGLRDFVASANGKLLVVFDEAHHAPARSYRRLLEALRADAPNVTLLGLTATPTYANARSQGWLAKLFPQGIVYQVSAARLMAQRVLAKPVLHEVSTKVTPTFDDATFRAWAGSYRDLPESVVEDLAKNRERTALIADTYAQHRERWGQTIIFADRWYQCEQLRALLEARGVRAGAVYSSVDGRSSAAERAERTHSDTHATLDAFRRGELDVLINIRMLTEGTDVPNVQSVFLTRATTSRILLTQMIGRALRGPAFGGTSEAHIVSFVDAWEHAMPWATWDDFTESDTVDDERATAARPPLTLVSAALVAQLARDLDTPGQGSAAFVSRLPVGWYRVDFDALSSEDDVEAVSNVLMVFEHERAAFEAHIAWLLTQDLQRFEDAALPEGALEEARAWRERFFEGDVDAPDALAAVLSVARHVAQQGEAPRFFAFDARDAHDLDALASDLSFELELPTMRLFKQLRSEYARTDRLWRALFPTFELFKAQYDARVNARLAQLEYGDEPLYTAPAYVTPDVLASEPDDGVKTQVKVRDGWRCLCCGEDRRGLLQVDHVLPRHYGGSHALENLQTLCRTCNRDKAISDVDFRHHRTTLSAPPRTFTLPKAPRDVDADMWARYLRRAVNFFYQCQAVAKVHVPKRSGSMTMWTVELYEGHDPTWFEKYAEQIVQFANEVRVSANRHPLQALRVRVFGVPEMAMPSNVVAALVADIAAEVRAKASQQVMYDAGAFWVRFEPGKAANLEAVSSALAARGLSVEQKVHPKRGSVVIVTFTGVPGNARGARRA</sequence>
<keyword evidence="8" id="KW-1185">Reference proteome</keyword>
<dbReference type="Gene3D" id="1.10.30.50">
    <property type="match status" value="1"/>
</dbReference>
<evidence type="ECO:0000256" key="2">
    <source>
        <dbReference type="ARBA" id="ARBA00022801"/>
    </source>
</evidence>
<keyword evidence="3 7" id="KW-0347">Helicase</keyword>
<dbReference type="CDD" id="cd00085">
    <property type="entry name" value="HNHc"/>
    <property type="match status" value="1"/>
</dbReference>
<dbReference type="Pfam" id="PF00271">
    <property type="entry name" value="Helicase_C"/>
    <property type="match status" value="1"/>
</dbReference>
<keyword evidence="1" id="KW-0547">Nucleotide-binding</keyword>
<dbReference type="AlphaFoldDB" id="A0A318S8N2"/>
<dbReference type="SMART" id="SM00490">
    <property type="entry name" value="HELICc"/>
    <property type="match status" value="1"/>
</dbReference>
<dbReference type="InterPro" id="IPR014001">
    <property type="entry name" value="Helicase_ATP-bd"/>
</dbReference>
<dbReference type="PROSITE" id="PS51192">
    <property type="entry name" value="HELICASE_ATP_BIND_1"/>
    <property type="match status" value="1"/>
</dbReference>